<dbReference type="Gene3D" id="1.10.238.10">
    <property type="entry name" value="EF-hand"/>
    <property type="match status" value="2"/>
</dbReference>
<dbReference type="PANTHER" id="PTHR23050">
    <property type="entry name" value="CALCIUM BINDING PROTEIN"/>
    <property type="match status" value="1"/>
</dbReference>
<accession>A0A813J654</accession>
<evidence type="ECO:0000256" key="2">
    <source>
        <dbReference type="ARBA" id="ARBA00022737"/>
    </source>
</evidence>
<keyword evidence="3" id="KW-0106">Calcium</keyword>
<evidence type="ECO:0000313" key="6">
    <source>
        <dbReference type="EMBL" id="CAE8590558.1"/>
    </source>
</evidence>
<dbReference type="GO" id="GO:0005509">
    <property type="term" value="F:calcium ion binding"/>
    <property type="evidence" value="ECO:0007669"/>
    <property type="project" value="InterPro"/>
</dbReference>
<dbReference type="CDD" id="cd00051">
    <property type="entry name" value="EFh"/>
    <property type="match status" value="1"/>
</dbReference>
<feature type="domain" description="EF-hand" evidence="5">
    <location>
        <begin position="107"/>
        <end position="142"/>
    </location>
</feature>
<gene>
    <name evidence="7" type="ORF">PGLA1383_LOCUS35183</name>
    <name evidence="6" type="ORF">PGLA1383_LOCUS9277</name>
    <name evidence="8" type="ORF">PGLA2088_LOCUS16107</name>
</gene>
<dbReference type="InterPro" id="IPR011992">
    <property type="entry name" value="EF-hand-dom_pair"/>
</dbReference>
<evidence type="ECO:0000313" key="9">
    <source>
        <dbReference type="Proteomes" id="UP000626109"/>
    </source>
</evidence>
<comment type="similarity">
    <text evidence="1">Belongs to the centrin family.</text>
</comment>
<feature type="region of interest" description="Disordered" evidence="4">
    <location>
        <begin position="1"/>
        <end position="21"/>
    </location>
</feature>
<keyword evidence="10" id="KW-1185">Reference proteome</keyword>
<sequence>MVYLSRSAEGQTEHELDGTSKWTPVALPGRKAVAVESPTKQCSQGHAELSEGLTGAYVTLLQTGEKGSSPKNSITGQALEGTSAFKPVNPLPPASPKQATGKVGKDLRNLILRQTFDAADKDKDGKLSKSELGLMLRRVMPQMSGKALNDAWNTADENHDGSITFEEFVEWLESDAQAVTANDLTKATGNTGGAMLAIFRMCDTDESGTITREELKRVIGTTGLKLSELDLDRVFDAMDKNHDGSIGYQEFTQFLFPQE</sequence>
<evidence type="ECO:0000256" key="1">
    <source>
        <dbReference type="ARBA" id="ARBA00005253"/>
    </source>
</evidence>
<dbReference type="OrthoDB" id="26525at2759"/>
<dbReference type="InterPro" id="IPR018247">
    <property type="entry name" value="EF_Hand_1_Ca_BS"/>
</dbReference>
<dbReference type="SUPFAM" id="SSF47473">
    <property type="entry name" value="EF-hand"/>
    <property type="match status" value="1"/>
</dbReference>
<dbReference type="InterPro" id="IPR002048">
    <property type="entry name" value="EF_hand_dom"/>
</dbReference>
<comment type="caution">
    <text evidence="8">The sequence shown here is derived from an EMBL/GenBank/DDBJ whole genome shotgun (WGS) entry which is preliminary data.</text>
</comment>
<dbReference type="AlphaFoldDB" id="A0A813J654"/>
<feature type="domain" description="EF-hand" evidence="5">
    <location>
        <begin position="143"/>
        <end position="178"/>
    </location>
</feature>
<dbReference type="EMBL" id="CAJNNV010004343">
    <property type="protein sequence ID" value="CAE8590558.1"/>
    <property type="molecule type" value="Genomic_DNA"/>
</dbReference>
<keyword evidence="2" id="KW-0677">Repeat</keyword>
<dbReference type="Pfam" id="PF13499">
    <property type="entry name" value="EF-hand_7"/>
    <property type="match status" value="2"/>
</dbReference>
<evidence type="ECO:0000313" key="10">
    <source>
        <dbReference type="Proteomes" id="UP000654075"/>
    </source>
</evidence>
<evidence type="ECO:0000256" key="4">
    <source>
        <dbReference type="SAM" id="MobiDB-lite"/>
    </source>
</evidence>
<reference evidence="8" key="1">
    <citation type="submission" date="2021-02" db="EMBL/GenBank/DDBJ databases">
        <authorList>
            <person name="Dougan E. K."/>
            <person name="Rhodes N."/>
            <person name="Thang M."/>
            <person name="Chan C."/>
        </authorList>
    </citation>
    <scope>NUCLEOTIDE SEQUENCE</scope>
</reference>
<evidence type="ECO:0000313" key="7">
    <source>
        <dbReference type="EMBL" id="CAE8617522.1"/>
    </source>
</evidence>
<dbReference type="Proteomes" id="UP000626109">
    <property type="component" value="Unassembled WGS sequence"/>
</dbReference>
<feature type="domain" description="EF-hand" evidence="5">
    <location>
        <begin position="190"/>
        <end position="225"/>
    </location>
</feature>
<proteinExistence type="inferred from homology"/>
<dbReference type="SMART" id="SM00054">
    <property type="entry name" value="EFh"/>
    <property type="match status" value="4"/>
</dbReference>
<dbReference type="PROSITE" id="PS00018">
    <property type="entry name" value="EF_HAND_1"/>
    <property type="match status" value="4"/>
</dbReference>
<dbReference type="FunFam" id="1.10.238.10:FF:000178">
    <property type="entry name" value="Calmodulin-2 A"/>
    <property type="match status" value="1"/>
</dbReference>
<dbReference type="InterPro" id="IPR050145">
    <property type="entry name" value="Centrin_CML-like"/>
</dbReference>
<evidence type="ECO:0000256" key="3">
    <source>
        <dbReference type="ARBA" id="ARBA00022837"/>
    </source>
</evidence>
<organism evidence="8 9">
    <name type="scientific">Polarella glacialis</name>
    <name type="common">Dinoflagellate</name>
    <dbReference type="NCBI Taxonomy" id="89957"/>
    <lineage>
        <taxon>Eukaryota</taxon>
        <taxon>Sar</taxon>
        <taxon>Alveolata</taxon>
        <taxon>Dinophyceae</taxon>
        <taxon>Suessiales</taxon>
        <taxon>Suessiaceae</taxon>
        <taxon>Polarella</taxon>
    </lineage>
</organism>
<evidence type="ECO:0000313" key="8">
    <source>
        <dbReference type="EMBL" id="CAE8665986.1"/>
    </source>
</evidence>
<protein>
    <recommendedName>
        <fullName evidence="5">EF-hand domain-containing protein</fullName>
    </recommendedName>
</protein>
<dbReference type="PROSITE" id="PS50222">
    <property type="entry name" value="EF_HAND_2"/>
    <property type="match status" value="4"/>
</dbReference>
<evidence type="ECO:0000259" key="5">
    <source>
        <dbReference type="PROSITE" id="PS50222"/>
    </source>
</evidence>
<dbReference type="Proteomes" id="UP000654075">
    <property type="component" value="Unassembled WGS sequence"/>
</dbReference>
<dbReference type="EMBL" id="CAJNNV010026190">
    <property type="protein sequence ID" value="CAE8617522.1"/>
    <property type="molecule type" value="Genomic_DNA"/>
</dbReference>
<feature type="domain" description="EF-hand" evidence="5">
    <location>
        <begin position="226"/>
        <end position="259"/>
    </location>
</feature>
<name>A0A813J654_POLGL</name>
<dbReference type="EMBL" id="CAJNNW010020270">
    <property type="protein sequence ID" value="CAE8665986.1"/>
    <property type="molecule type" value="Genomic_DNA"/>
</dbReference>
<dbReference type="GO" id="GO:0043226">
    <property type="term" value="C:organelle"/>
    <property type="evidence" value="ECO:0007669"/>
    <property type="project" value="UniProtKB-ARBA"/>
</dbReference>